<gene>
    <name evidence="2" type="primary">LOC110438970</name>
</gene>
<proteinExistence type="predicted"/>
<reference evidence="2" key="1">
    <citation type="submission" date="2025-08" db="UniProtKB">
        <authorList>
            <consortium name="RefSeq"/>
        </authorList>
    </citation>
    <scope>IDENTIFICATION</scope>
    <source>
        <strain evidence="2">Tuebingen</strain>
        <tissue evidence="2">Fibroblasts and whole tissue</tissue>
    </source>
</reference>
<organism evidence="1 2">
    <name type="scientific">Danio rerio</name>
    <name type="common">Zebrafish</name>
    <name type="synonym">Brachydanio rerio</name>
    <dbReference type="NCBI Taxonomy" id="7955"/>
    <lineage>
        <taxon>Eukaryota</taxon>
        <taxon>Metazoa</taxon>
        <taxon>Chordata</taxon>
        <taxon>Craniata</taxon>
        <taxon>Vertebrata</taxon>
        <taxon>Euteleostomi</taxon>
        <taxon>Actinopterygii</taxon>
        <taxon>Neopterygii</taxon>
        <taxon>Teleostei</taxon>
        <taxon>Ostariophysi</taxon>
        <taxon>Cypriniformes</taxon>
        <taxon>Danionidae</taxon>
        <taxon>Danioninae</taxon>
        <taxon>Danio</taxon>
    </lineage>
</organism>
<accession>A0AC58J0J9</accession>
<protein>
    <submittedName>
        <fullName evidence="2">Uncharacterized protein</fullName>
    </submittedName>
</protein>
<evidence type="ECO:0000313" key="2">
    <source>
        <dbReference type="RefSeq" id="XP_073800011.1"/>
    </source>
</evidence>
<keyword evidence="1" id="KW-1185">Reference proteome</keyword>
<dbReference type="Proteomes" id="UP000000437">
    <property type="component" value="Chromosome 3"/>
</dbReference>
<dbReference type="RefSeq" id="XP_073800011.1">
    <property type="nucleotide sequence ID" value="XM_073943910.1"/>
</dbReference>
<sequence length="416" mass="48538">MERLNVSLLLLLVFCSSSAGKTFWTHLGTRCIEDCKVYWGEYKCKTIDKDGQCQTMYCSPKTGVDYWGRQCSERCEKNGNDYYSCKIGLIQWGYCGLVMDGLIHYGSYTGAQCFDYCEQRGQYYYWCNTEKGWDYCSPNNNTDYMNRQCKEDSPCEKRTNDYKWCAVAGGWGYCGLVEPKMFLHRSKYHYVCIDRCQYYQKNDYYWCHIENSWDYCSPEVDVTYKGTPCRSDHSCGLHGNGYNWCWTSDKDYDYCGPIEPEECTYIDSKHRSKRADANNPQRIVICTQVDRGNRISTTFSAVPAPNAITDGGQFREEIENLISFWDNGNLVEHASSNLMHSANVRIDMQGIINRNNQRYYNLQVQLNRPRRPGESTTVSQVIVPRGVPARYIRRAFIESFRRRARVFIDVTRLNQC</sequence>
<name>A0AC58J0J9_DANRE</name>
<evidence type="ECO:0000313" key="1">
    <source>
        <dbReference type="Proteomes" id="UP000000437"/>
    </source>
</evidence>